<comment type="subunit">
    <text evidence="1">Forms a complex composed of PDGFRL, TNK2 and GRB2.</text>
</comment>
<evidence type="ECO:0000313" key="4">
    <source>
        <dbReference type="EMBL" id="KAF6027162.1"/>
    </source>
</evidence>
<dbReference type="PANTHER" id="PTHR15360:SF4">
    <property type="entry name" value="PROTEIN KINASE DOMAIN-CONTAINING PROTEIN"/>
    <property type="match status" value="1"/>
</dbReference>
<evidence type="ECO:0000259" key="3">
    <source>
        <dbReference type="PROSITE" id="PS50835"/>
    </source>
</evidence>
<dbReference type="Gene3D" id="2.60.40.10">
    <property type="entry name" value="Immunoglobulins"/>
    <property type="match status" value="2"/>
</dbReference>
<dbReference type="InterPro" id="IPR036179">
    <property type="entry name" value="Ig-like_dom_sf"/>
</dbReference>
<name>A0A7J7JLE2_BUGNE</name>
<feature type="domain" description="Ig-like" evidence="3">
    <location>
        <begin position="65"/>
        <end position="197"/>
    </location>
</feature>
<evidence type="ECO:0000313" key="5">
    <source>
        <dbReference type="Proteomes" id="UP000593567"/>
    </source>
</evidence>
<dbReference type="AlphaFoldDB" id="A0A7J7JLE2"/>
<dbReference type="InterPro" id="IPR003599">
    <property type="entry name" value="Ig_sub"/>
</dbReference>
<protein>
    <recommendedName>
        <fullName evidence="2">Platelet-derived growth factor receptor-like protein</fullName>
    </recommendedName>
</protein>
<dbReference type="PANTHER" id="PTHR15360">
    <property type="entry name" value="PLATELET-DERIVED GROWTH FACTOR RECEPTOR LIKE"/>
    <property type="match status" value="1"/>
</dbReference>
<accession>A0A7J7JLE2</accession>
<comment type="caution">
    <text evidence="4">The sequence shown here is derived from an EMBL/GenBank/DDBJ whole genome shotgun (WGS) entry which is preliminary data.</text>
</comment>
<proteinExistence type="predicted"/>
<evidence type="ECO:0000256" key="2">
    <source>
        <dbReference type="ARBA" id="ARBA00019671"/>
    </source>
</evidence>
<organism evidence="4 5">
    <name type="scientific">Bugula neritina</name>
    <name type="common">Brown bryozoan</name>
    <name type="synonym">Sertularia neritina</name>
    <dbReference type="NCBI Taxonomy" id="10212"/>
    <lineage>
        <taxon>Eukaryota</taxon>
        <taxon>Metazoa</taxon>
        <taxon>Spiralia</taxon>
        <taxon>Lophotrochozoa</taxon>
        <taxon>Bryozoa</taxon>
        <taxon>Gymnolaemata</taxon>
        <taxon>Cheilostomatida</taxon>
        <taxon>Flustrina</taxon>
        <taxon>Buguloidea</taxon>
        <taxon>Bugulidae</taxon>
        <taxon>Bugula</taxon>
    </lineage>
</organism>
<dbReference type="InterPro" id="IPR013783">
    <property type="entry name" value="Ig-like_fold"/>
</dbReference>
<gene>
    <name evidence="4" type="ORF">EB796_014528</name>
</gene>
<dbReference type="Proteomes" id="UP000593567">
    <property type="component" value="Unassembled WGS sequence"/>
</dbReference>
<dbReference type="InterPro" id="IPR007110">
    <property type="entry name" value="Ig-like_dom"/>
</dbReference>
<evidence type="ECO:0000256" key="1">
    <source>
        <dbReference type="ARBA" id="ARBA00011360"/>
    </source>
</evidence>
<keyword evidence="5" id="KW-1185">Reference proteome</keyword>
<dbReference type="EMBL" id="VXIV02002131">
    <property type="protein sequence ID" value="KAF6027162.1"/>
    <property type="molecule type" value="Genomic_DNA"/>
</dbReference>
<sequence>MINFTNTVGPKKDHVDGKKCTYDPKTGFTLSKVHIRDSGAYTCKATYGEHEERKEFYLHVLRGNPLLTMPVLKTESHSVSEGVTNTFKCQVMVGTWQLLAITWWKQVDGEQPIRITSDSRVHVEDVVSAEALCSGSRVMCSFLRHSSVPSTQYSLYSKWVGKLKIAKTKQSDSAQYYCTASSEGKYRQSNVVDFTVTSD</sequence>
<dbReference type="PROSITE" id="PS50835">
    <property type="entry name" value="IG_LIKE"/>
    <property type="match status" value="1"/>
</dbReference>
<reference evidence="4" key="1">
    <citation type="submission" date="2020-06" db="EMBL/GenBank/DDBJ databases">
        <title>Draft genome of Bugula neritina, a colonial animal packing powerful symbionts and potential medicines.</title>
        <authorList>
            <person name="Rayko M."/>
        </authorList>
    </citation>
    <scope>NUCLEOTIDE SEQUENCE [LARGE SCALE GENOMIC DNA]</scope>
    <source>
        <strain evidence="4">Kwan_BN1</strain>
    </source>
</reference>
<dbReference type="InterPro" id="IPR042495">
    <property type="entry name" value="PDGFRL"/>
</dbReference>
<dbReference type="SUPFAM" id="SSF48726">
    <property type="entry name" value="Immunoglobulin"/>
    <property type="match status" value="2"/>
</dbReference>
<dbReference type="SMART" id="SM00409">
    <property type="entry name" value="IG"/>
    <property type="match status" value="2"/>
</dbReference>